<name>A0A4S8S420_AURPU</name>
<dbReference type="PROSITE" id="PS51386">
    <property type="entry name" value="RINT1_TIP20"/>
    <property type="match status" value="1"/>
</dbReference>
<evidence type="ECO:0000313" key="2">
    <source>
        <dbReference type="EMBL" id="THV64834.1"/>
    </source>
</evidence>
<dbReference type="Gene3D" id="1.20.58.670">
    <property type="entry name" value="Dsl1p vesicle tethering complex, Tip20p subunit, domain D"/>
    <property type="match status" value="1"/>
</dbReference>
<dbReference type="GO" id="GO:0060628">
    <property type="term" value="P:regulation of ER to Golgi vesicle-mediated transport"/>
    <property type="evidence" value="ECO:0007669"/>
    <property type="project" value="TreeGrafter"/>
</dbReference>
<dbReference type="Pfam" id="PF04437">
    <property type="entry name" value="RINT1_TIP1"/>
    <property type="match status" value="1"/>
</dbReference>
<evidence type="ECO:0008006" key="4">
    <source>
        <dbReference type="Google" id="ProtNLM"/>
    </source>
</evidence>
<dbReference type="EMBL" id="QZAF01000767">
    <property type="protein sequence ID" value="THV64834.1"/>
    <property type="molecule type" value="Genomic_DNA"/>
</dbReference>
<dbReference type="GO" id="GO:0006890">
    <property type="term" value="P:retrograde vesicle-mediated transport, Golgi to endoplasmic reticulum"/>
    <property type="evidence" value="ECO:0007669"/>
    <property type="project" value="InterPro"/>
</dbReference>
<comment type="caution">
    <text evidence="2">The sequence shown here is derived from an EMBL/GenBank/DDBJ whole genome shotgun (WGS) entry which is preliminary data.</text>
</comment>
<dbReference type="PANTHER" id="PTHR13520:SF0">
    <property type="entry name" value="RAD50-INTERACTING PROTEIN 1"/>
    <property type="match status" value="1"/>
</dbReference>
<dbReference type="Proteomes" id="UP000304951">
    <property type="component" value="Unassembled WGS sequence"/>
</dbReference>
<dbReference type="InterPro" id="IPR007528">
    <property type="entry name" value="RINT1_Tip20"/>
</dbReference>
<accession>A0A4S8S420</accession>
<evidence type="ECO:0000313" key="3">
    <source>
        <dbReference type="Proteomes" id="UP000304951"/>
    </source>
</evidence>
<sequence length="860" mass="97201">MRREPAVRERVVSSDSRVASRVIGSKLKVHVDEQLANNKRQFDKMALDDYHRNQDNDVRLVDFLDDKLQSFADLDTLDSLLDSVKAQQDLLKQQLHDARNDHNVAQQASDKHATSIKEKASAFQRDQDDLDRRLQVVTQSETSDEALQKFETSMERLRKLDLASGYTEMLQEVETLRLECNEQLGKSDEAVLTAYKRLSALAAGLQPLSEAAEGAAPHLIVHVMRTAYTLRTQIEQSFAADFEKTLNKMGWPKQGISVPPGLQQAWNTHIEKLIDLQKAELVAADTANSSKTSKDEPAVLLPLEIMVRSLELRFNYHFSGDRPTNRLDKPEYFLNHVLDLVNSYCGFFQTNLQPLLLNNFRGSDLAMIPAYIDATSALITALIPMLQRKLLSILPQVSDQPQLLSNLMHEVMSFDTTIQEEWNYTPLSPATVWRGLAHFILEKQSYFSKWLAVERDFALARYESIISDRSTGELDYDSVSADSTKPTKAAVRVNDLLETVTERYRSLSSFSQKIRFLIEIQVEIFNQFRYRLNNSLQAFLTQTTAVARAVHGVTREEQAELAGAKGMDHLCRVYGSAEYLEKAMRDWSDDVFFLELWEELQYRASSKVNIKGDLNMAEIAAKTNASISNDSQETQELEGAIFEETAGNYRSLRIRSEEVICDTLIYHVRDVLRPYARINPWASLSATGSGSESSLTAELDAPLTLLDTYLSFLSRALSKAALRRIVRVVGHSLQITLWDSVLLRHSFSTAGASQFVSDFRGICSVFDRYLGADAGRNAMLRLDNGLTLLDLPVRGEIPVEVDAEGSSETVSRKKWGLFEVERRVFIDNEAARDVLEEMGLEILAESDAREVLQRRVELSS</sequence>
<feature type="compositionally biased region" description="Basic and acidic residues" evidence="1">
    <location>
        <begin position="109"/>
        <end position="126"/>
    </location>
</feature>
<dbReference type="GO" id="GO:0070939">
    <property type="term" value="C:Dsl1/NZR complex"/>
    <property type="evidence" value="ECO:0007669"/>
    <property type="project" value="InterPro"/>
</dbReference>
<dbReference type="InterPro" id="IPR042042">
    <property type="entry name" value="Tip20p_domB"/>
</dbReference>
<reference evidence="2 3" key="1">
    <citation type="submission" date="2018-10" db="EMBL/GenBank/DDBJ databases">
        <title>Fifty Aureobasidium pullulans genomes reveal a recombining polyextremotolerant generalist.</title>
        <authorList>
            <person name="Gostincar C."/>
            <person name="Turk M."/>
            <person name="Zajc J."/>
            <person name="Gunde-Cimerman N."/>
        </authorList>
    </citation>
    <scope>NUCLEOTIDE SEQUENCE [LARGE SCALE GENOMIC DNA]</scope>
    <source>
        <strain evidence="2 3">EXF-11900</strain>
    </source>
</reference>
<dbReference type="Gene3D" id="1.20.58.1420">
    <property type="entry name" value="Dsl1p vesicle tethering complex, Tip20p subunit, domain B"/>
    <property type="match status" value="1"/>
</dbReference>
<dbReference type="GO" id="GO:0006888">
    <property type="term" value="P:endoplasmic reticulum to Golgi vesicle-mediated transport"/>
    <property type="evidence" value="ECO:0007669"/>
    <property type="project" value="InterPro"/>
</dbReference>
<gene>
    <name evidence="2" type="ORF">D6D28_09587</name>
</gene>
<proteinExistence type="predicted"/>
<evidence type="ECO:0000256" key="1">
    <source>
        <dbReference type="SAM" id="MobiDB-lite"/>
    </source>
</evidence>
<dbReference type="AlphaFoldDB" id="A0A4S8S420"/>
<dbReference type="PANTHER" id="PTHR13520">
    <property type="entry name" value="RAD50-INTERACTING PROTEIN 1 RINT-1"/>
    <property type="match status" value="1"/>
</dbReference>
<protein>
    <recommendedName>
        <fullName evidence="4">RINT-1 family protein</fullName>
    </recommendedName>
</protein>
<feature type="region of interest" description="Disordered" evidence="1">
    <location>
        <begin position="103"/>
        <end position="126"/>
    </location>
</feature>
<organism evidence="2 3">
    <name type="scientific">Aureobasidium pullulans</name>
    <name type="common">Black yeast</name>
    <name type="synonym">Pullularia pullulans</name>
    <dbReference type="NCBI Taxonomy" id="5580"/>
    <lineage>
        <taxon>Eukaryota</taxon>
        <taxon>Fungi</taxon>
        <taxon>Dikarya</taxon>
        <taxon>Ascomycota</taxon>
        <taxon>Pezizomycotina</taxon>
        <taxon>Dothideomycetes</taxon>
        <taxon>Dothideomycetidae</taxon>
        <taxon>Dothideales</taxon>
        <taxon>Saccotheciaceae</taxon>
        <taxon>Aureobasidium</taxon>
    </lineage>
</organism>
<dbReference type="InterPro" id="IPR042044">
    <property type="entry name" value="EXOC6PINT-1/Sec15/Tip20_C_dom2"/>
</dbReference>